<name>A0A161SCE0_9FLAO</name>
<dbReference type="Proteomes" id="UP000076630">
    <property type="component" value="Unassembled WGS sequence"/>
</dbReference>
<dbReference type="PROSITE" id="PS51257">
    <property type="entry name" value="PROKAR_LIPOPROTEIN"/>
    <property type="match status" value="1"/>
</dbReference>
<dbReference type="AlphaFoldDB" id="A0A161SCE0"/>
<organism evidence="2 3">
    <name type="scientific">Myroides marinus</name>
    <dbReference type="NCBI Taxonomy" id="703342"/>
    <lineage>
        <taxon>Bacteria</taxon>
        <taxon>Pseudomonadati</taxon>
        <taxon>Bacteroidota</taxon>
        <taxon>Flavobacteriia</taxon>
        <taxon>Flavobacteriales</taxon>
        <taxon>Flavobacteriaceae</taxon>
        <taxon>Myroides</taxon>
    </lineage>
</organism>
<gene>
    <name evidence="2" type="ORF">AV926_03795</name>
</gene>
<reference evidence="2 3" key="1">
    <citation type="submission" date="2016-01" db="EMBL/GenBank/DDBJ databases">
        <title>Whole genome sequencing of Myroides marinus L41.</title>
        <authorList>
            <person name="Hong K.W."/>
        </authorList>
    </citation>
    <scope>NUCLEOTIDE SEQUENCE [LARGE SCALE GENOMIC DNA]</scope>
    <source>
        <strain evidence="2 3">L41</strain>
    </source>
</reference>
<evidence type="ECO:0000313" key="2">
    <source>
        <dbReference type="EMBL" id="KZE83794.1"/>
    </source>
</evidence>
<feature type="transmembrane region" description="Helical" evidence="1">
    <location>
        <begin position="74"/>
        <end position="95"/>
    </location>
</feature>
<dbReference type="OrthoDB" id="1441225at2"/>
<comment type="caution">
    <text evidence="2">The sequence shown here is derived from an EMBL/GenBank/DDBJ whole genome shotgun (WGS) entry which is preliminary data.</text>
</comment>
<evidence type="ECO:0000313" key="3">
    <source>
        <dbReference type="Proteomes" id="UP000076630"/>
    </source>
</evidence>
<evidence type="ECO:0000256" key="1">
    <source>
        <dbReference type="SAM" id="Phobius"/>
    </source>
</evidence>
<dbReference type="RefSeq" id="WP_038986605.1">
    <property type="nucleotide sequence ID" value="NZ_JACAJP010000010.1"/>
</dbReference>
<sequence>MKKVLDKGVEIGKQGLQSFSIVFSCLIRWVGMMVVGIFLTVWVFFYSMSKIYQLRKGSEATGFWDNFTAFFSDINYSVIIIFVLQLVMIVAYFIVANKYAIQKAIAMLWEKQGSGFIAGYVEQLWNYLSKNKPHLFGEKPNKEAIQRELIALNDDNHVAGMIQRKTTHYVLSKAKLSNGPTSLLQQLTTLRFNPLSLLPALWLFYGLVGVQILFILYIYYRY</sequence>
<keyword evidence="3" id="KW-1185">Reference proteome</keyword>
<accession>A0A161SCE0</accession>
<proteinExistence type="predicted"/>
<protein>
    <submittedName>
        <fullName evidence="2">Uncharacterized protein</fullName>
    </submittedName>
</protein>
<keyword evidence="1" id="KW-1133">Transmembrane helix</keyword>
<feature type="transmembrane region" description="Helical" evidence="1">
    <location>
        <begin position="200"/>
        <end position="220"/>
    </location>
</feature>
<feature type="transmembrane region" description="Helical" evidence="1">
    <location>
        <begin position="21"/>
        <end position="45"/>
    </location>
</feature>
<dbReference type="EMBL" id="LQNU01000035">
    <property type="protein sequence ID" value="KZE83794.1"/>
    <property type="molecule type" value="Genomic_DNA"/>
</dbReference>
<keyword evidence="1" id="KW-0472">Membrane</keyword>
<keyword evidence="1" id="KW-0812">Transmembrane</keyword>